<evidence type="ECO:0000259" key="1">
    <source>
        <dbReference type="Pfam" id="PF18757"/>
    </source>
</evidence>
<organism evidence="2 3">
    <name type="scientific">Vreelandella sulfidaeris</name>
    <dbReference type="NCBI Taxonomy" id="115553"/>
    <lineage>
        <taxon>Bacteria</taxon>
        <taxon>Pseudomonadati</taxon>
        <taxon>Pseudomonadota</taxon>
        <taxon>Gammaproteobacteria</taxon>
        <taxon>Oceanospirillales</taxon>
        <taxon>Halomonadaceae</taxon>
        <taxon>Vreelandella</taxon>
    </lineage>
</organism>
<reference evidence="2 3" key="1">
    <citation type="journal article" date="2019" name="Microbiol. Resour. Announc.">
        <title>Complete Genome Sequence of Halomonas sulfidaeris Strain Esulfide1 Isolated from a Metal Sulfide Rock at a Depth of 2,200 Meters, Obtained Using Nanopore Sequencing.</title>
        <authorList>
            <person name="Saito M."/>
            <person name="Nishigata A."/>
            <person name="Galipon J."/>
            <person name="Arakawa K."/>
        </authorList>
    </citation>
    <scope>NUCLEOTIDE SEQUENCE [LARGE SCALE GENOMIC DNA]</scope>
    <source>
        <strain evidence="2 3">ATCC BAA-803</strain>
    </source>
</reference>
<sequence>MAEAARLESLNGREAEARAAIDSVKAASKVLSSILGPNATAKTNYCTDTSANLNCNGMAICLSFTTSHSFSCMDYDNLFLHVKTETEYRIVRYNHRSDQIIVKNPVLAEAILNNHTALEELTKEAEEIGGTIRGILNNCTSIKKLRELWPECDAYLPEGIENANIQASINLPVSIDTLNAKLTKYSAAA</sequence>
<protein>
    <recommendedName>
        <fullName evidence="1">Nucleotide modification associated domain-containing protein</fullName>
    </recommendedName>
</protein>
<evidence type="ECO:0000313" key="3">
    <source>
        <dbReference type="Proteomes" id="UP000320231"/>
    </source>
</evidence>
<evidence type="ECO:0000313" key="2">
    <source>
        <dbReference type="EMBL" id="BBI61611.1"/>
    </source>
</evidence>
<accession>A0A455UAL4</accession>
<dbReference type="EMBL" id="AP019514">
    <property type="protein sequence ID" value="BBI61611.1"/>
    <property type="molecule type" value="Genomic_DNA"/>
</dbReference>
<feature type="domain" description="Nucleotide modification associated" evidence="1">
    <location>
        <begin position="1"/>
        <end position="181"/>
    </location>
</feature>
<dbReference type="KEGG" id="hsr:HSBAA_29170"/>
<dbReference type="AlphaFoldDB" id="A0A455UAL4"/>
<name>A0A455UAL4_9GAMM</name>
<gene>
    <name evidence="2" type="ORF">HSBAA_29170</name>
</gene>
<dbReference type="Pfam" id="PF18757">
    <property type="entry name" value="Nmad5"/>
    <property type="match status" value="1"/>
</dbReference>
<dbReference type="Proteomes" id="UP000320231">
    <property type="component" value="Chromosome"/>
</dbReference>
<proteinExistence type="predicted"/>
<dbReference type="InterPro" id="IPR040835">
    <property type="entry name" value="Nmad5"/>
</dbReference>